<dbReference type="InterPro" id="IPR016047">
    <property type="entry name" value="M23ase_b-sheet_dom"/>
</dbReference>
<evidence type="ECO:0000313" key="4">
    <source>
        <dbReference type="Proteomes" id="UP001595997"/>
    </source>
</evidence>
<name>A0ABV9AE54_9ACTN</name>
<organism evidence="3 4">
    <name type="scientific">Streptomyces ovatisporus</name>
    <dbReference type="NCBI Taxonomy" id="1128682"/>
    <lineage>
        <taxon>Bacteria</taxon>
        <taxon>Bacillati</taxon>
        <taxon>Actinomycetota</taxon>
        <taxon>Actinomycetes</taxon>
        <taxon>Kitasatosporales</taxon>
        <taxon>Streptomycetaceae</taxon>
        <taxon>Streptomyces</taxon>
    </lineage>
</organism>
<gene>
    <name evidence="3" type="ORF">ACFPA8_26815</name>
</gene>
<evidence type="ECO:0000313" key="3">
    <source>
        <dbReference type="EMBL" id="MFC4497747.1"/>
    </source>
</evidence>
<evidence type="ECO:0000256" key="1">
    <source>
        <dbReference type="SAM" id="SignalP"/>
    </source>
</evidence>
<feature type="signal peptide" evidence="1">
    <location>
        <begin position="1"/>
        <end position="27"/>
    </location>
</feature>
<feature type="domain" description="M23ase beta-sheet core" evidence="2">
    <location>
        <begin position="84"/>
        <end position="168"/>
    </location>
</feature>
<dbReference type="RefSeq" id="WP_386452684.1">
    <property type="nucleotide sequence ID" value="NZ_JBHSFH010000018.1"/>
</dbReference>
<dbReference type="PANTHER" id="PTHR21666">
    <property type="entry name" value="PEPTIDASE-RELATED"/>
    <property type="match status" value="1"/>
</dbReference>
<dbReference type="EC" id="3.4.24.-" evidence="3"/>
<keyword evidence="3" id="KW-0378">Hydrolase</keyword>
<evidence type="ECO:0000259" key="2">
    <source>
        <dbReference type="Pfam" id="PF01551"/>
    </source>
</evidence>
<dbReference type="PANTHER" id="PTHR21666:SF270">
    <property type="entry name" value="MUREIN HYDROLASE ACTIVATOR ENVC"/>
    <property type="match status" value="1"/>
</dbReference>
<protein>
    <submittedName>
        <fullName evidence="3">M23 family metallopeptidase</fullName>
        <ecNumber evidence="3">3.4.24.-</ecNumber>
    </submittedName>
</protein>
<dbReference type="Proteomes" id="UP001595997">
    <property type="component" value="Unassembled WGS sequence"/>
</dbReference>
<proteinExistence type="predicted"/>
<dbReference type="EMBL" id="JBHSFH010000018">
    <property type="protein sequence ID" value="MFC4497747.1"/>
    <property type="molecule type" value="Genomic_DNA"/>
</dbReference>
<sequence length="192" mass="20493">MQKRTRRTLAAVGVAAAVVVTAPLAVAQAGETTSSEETLAARPAFKMPFKCGQRWRGANWDGHSPGHSIDWNHYNSAGTPDDLGRKVLASAGGKVLDSYYSTSTGYGNTIVIGHGDGWQTRYAHLKTRAVSKGATVKAGQLIGQVGKTSAKYELSPHLHYEQIHGGSTVVSVIQGVSYKDFTTRFQVSKNGC</sequence>
<accession>A0ABV9AE54</accession>
<keyword evidence="4" id="KW-1185">Reference proteome</keyword>
<comment type="caution">
    <text evidence="3">The sequence shown here is derived from an EMBL/GenBank/DDBJ whole genome shotgun (WGS) entry which is preliminary data.</text>
</comment>
<feature type="chain" id="PRO_5046241839" evidence="1">
    <location>
        <begin position="28"/>
        <end position="192"/>
    </location>
</feature>
<dbReference type="SUPFAM" id="SSF51261">
    <property type="entry name" value="Duplicated hybrid motif"/>
    <property type="match status" value="1"/>
</dbReference>
<dbReference type="Gene3D" id="2.70.70.10">
    <property type="entry name" value="Glucose Permease (Domain IIA)"/>
    <property type="match status" value="1"/>
</dbReference>
<dbReference type="Pfam" id="PF01551">
    <property type="entry name" value="Peptidase_M23"/>
    <property type="match status" value="1"/>
</dbReference>
<keyword evidence="1" id="KW-0732">Signal</keyword>
<dbReference type="CDD" id="cd12797">
    <property type="entry name" value="M23_peptidase"/>
    <property type="match status" value="1"/>
</dbReference>
<dbReference type="InterPro" id="IPR050570">
    <property type="entry name" value="Cell_wall_metabolism_enzyme"/>
</dbReference>
<reference evidence="4" key="1">
    <citation type="journal article" date="2019" name="Int. J. Syst. Evol. Microbiol.">
        <title>The Global Catalogue of Microorganisms (GCM) 10K type strain sequencing project: providing services to taxonomists for standard genome sequencing and annotation.</title>
        <authorList>
            <consortium name="The Broad Institute Genomics Platform"/>
            <consortium name="The Broad Institute Genome Sequencing Center for Infectious Disease"/>
            <person name="Wu L."/>
            <person name="Ma J."/>
        </authorList>
    </citation>
    <scope>NUCLEOTIDE SEQUENCE [LARGE SCALE GENOMIC DNA]</scope>
    <source>
        <strain evidence="4">CGMCC 4.7357</strain>
    </source>
</reference>
<dbReference type="GO" id="GO:0016787">
    <property type="term" value="F:hydrolase activity"/>
    <property type="evidence" value="ECO:0007669"/>
    <property type="project" value="UniProtKB-KW"/>
</dbReference>
<dbReference type="InterPro" id="IPR011055">
    <property type="entry name" value="Dup_hybrid_motif"/>
</dbReference>